<dbReference type="SUPFAM" id="SSF52540">
    <property type="entry name" value="P-loop containing nucleoside triphosphate hydrolases"/>
    <property type="match status" value="1"/>
</dbReference>
<keyword evidence="2" id="KW-0378">Hydrolase</keyword>
<feature type="domain" description="UvrD-like helicase C-terminal" evidence="5">
    <location>
        <begin position="1"/>
        <end position="238"/>
    </location>
</feature>
<name>X1HFG3_9ZZZZ</name>
<evidence type="ECO:0000313" key="6">
    <source>
        <dbReference type="EMBL" id="GAH52559.1"/>
    </source>
</evidence>
<keyword evidence="4" id="KW-0067">ATP-binding</keyword>
<dbReference type="GO" id="GO:0003677">
    <property type="term" value="F:DNA binding"/>
    <property type="evidence" value="ECO:0007669"/>
    <property type="project" value="InterPro"/>
</dbReference>
<keyword evidence="3" id="KW-0347">Helicase</keyword>
<dbReference type="PANTHER" id="PTHR11070">
    <property type="entry name" value="UVRD / RECB / PCRA DNA HELICASE FAMILY MEMBER"/>
    <property type="match status" value="1"/>
</dbReference>
<dbReference type="Gene3D" id="1.10.486.10">
    <property type="entry name" value="PCRA, domain 4"/>
    <property type="match status" value="1"/>
</dbReference>
<dbReference type="AlphaFoldDB" id="X1HFG3"/>
<evidence type="ECO:0000256" key="4">
    <source>
        <dbReference type="ARBA" id="ARBA00022840"/>
    </source>
</evidence>
<evidence type="ECO:0000256" key="3">
    <source>
        <dbReference type="ARBA" id="ARBA00022806"/>
    </source>
</evidence>
<protein>
    <recommendedName>
        <fullName evidence="5">UvrD-like helicase C-terminal domain-containing protein</fullName>
    </recommendedName>
</protein>
<evidence type="ECO:0000256" key="1">
    <source>
        <dbReference type="ARBA" id="ARBA00022741"/>
    </source>
</evidence>
<dbReference type="InterPro" id="IPR000212">
    <property type="entry name" value="DNA_helicase_UvrD/REP"/>
</dbReference>
<dbReference type="GO" id="GO:0016787">
    <property type="term" value="F:hydrolase activity"/>
    <property type="evidence" value="ECO:0007669"/>
    <property type="project" value="UniProtKB-KW"/>
</dbReference>
<dbReference type="EMBL" id="BARU01019425">
    <property type="protein sequence ID" value="GAH52559.1"/>
    <property type="molecule type" value="Genomic_DNA"/>
</dbReference>
<accession>X1HFG3</accession>
<keyword evidence="1" id="KW-0547">Nucleotide-binding</keyword>
<dbReference type="GO" id="GO:0005524">
    <property type="term" value="F:ATP binding"/>
    <property type="evidence" value="ECO:0007669"/>
    <property type="project" value="UniProtKB-KW"/>
</dbReference>
<dbReference type="PANTHER" id="PTHR11070:SF67">
    <property type="entry name" value="DNA 3'-5' HELICASE"/>
    <property type="match status" value="1"/>
</dbReference>
<comment type="caution">
    <text evidence="6">The sequence shown here is derived from an EMBL/GenBank/DDBJ whole genome shotgun (WGS) entry which is preliminary data.</text>
</comment>
<dbReference type="GO" id="GO:0000725">
    <property type="term" value="P:recombinational repair"/>
    <property type="evidence" value="ECO:0007669"/>
    <property type="project" value="TreeGrafter"/>
</dbReference>
<evidence type="ECO:0000256" key="2">
    <source>
        <dbReference type="ARBA" id="ARBA00022801"/>
    </source>
</evidence>
<sequence>YHIARFLRDTVTNKRLLIREKGALRPAEFEDFTLLMRSTGNQIDYERMFRHLDIPYSTQNVRSLFLEAPINDFYTLLQLAVYPEDRPAYAGLLRSPFVNISDDAFIRLLLAGKDPFEGIDMKGIEEEDRVKLEKGRDLFQSVRQKIDRLSISELIHYLWYKTGYRYFVLQQPQNHNYLEYYDYFLGLAEKADQKGESLALFLDFLRENLGTYEKLEDLEILKSRVPGVQLMTIHKAKGLEFPIVILSDTGNRGRRSDNKTPYYVSDEFGVTVNLGPKIILPCWVKRK</sequence>
<dbReference type="InterPro" id="IPR014017">
    <property type="entry name" value="DNA_helicase_UvrD-like_C"/>
</dbReference>
<reference evidence="6" key="1">
    <citation type="journal article" date="2014" name="Front. Microbiol.">
        <title>High frequency of phylogenetically diverse reductive dehalogenase-homologous genes in deep subseafloor sedimentary metagenomes.</title>
        <authorList>
            <person name="Kawai M."/>
            <person name="Futagami T."/>
            <person name="Toyoda A."/>
            <person name="Takaki Y."/>
            <person name="Nishi S."/>
            <person name="Hori S."/>
            <person name="Arai W."/>
            <person name="Tsubouchi T."/>
            <person name="Morono Y."/>
            <person name="Uchiyama I."/>
            <person name="Ito T."/>
            <person name="Fujiyama A."/>
            <person name="Inagaki F."/>
            <person name="Takami H."/>
        </authorList>
    </citation>
    <scope>NUCLEOTIDE SEQUENCE</scope>
    <source>
        <strain evidence="6">Expedition CK06-06</strain>
    </source>
</reference>
<dbReference type="InterPro" id="IPR027417">
    <property type="entry name" value="P-loop_NTPase"/>
</dbReference>
<dbReference type="GO" id="GO:0043138">
    <property type="term" value="F:3'-5' DNA helicase activity"/>
    <property type="evidence" value="ECO:0007669"/>
    <property type="project" value="TreeGrafter"/>
</dbReference>
<organism evidence="6">
    <name type="scientific">marine sediment metagenome</name>
    <dbReference type="NCBI Taxonomy" id="412755"/>
    <lineage>
        <taxon>unclassified sequences</taxon>
        <taxon>metagenomes</taxon>
        <taxon>ecological metagenomes</taxon>
    </lineage>
</organism>
<proteinExistence type="predicted"/>
<gene>
    <name evidence="6" type="ORF">S03H2_31989</name>
</gene>
<feature type="non-terminal residue" evidence="6">
    <location>
        <position position="1"/>
    </location>
</feature>
<evidence type="ECO:0000259" key="5">
    <source>
        <dbReference type="PROSITE" id="PS51217"/>
    </source>
</evidence>
<dbReference type="Gene3D" id="3.40.50.300">
    <property type="entry name" value="P-loop containing nucleotide triphosphate hydrolases"/>
    <property type="match status" value="1"/>
</dbReference>
<dbReference type="PROSITE" id="PS51217">
    <property type="entry name" value="UVRD_HELICASE_CTER"/>
    <property type="match status" value="1"/>
</dbReference>
<dbReference type="Pfam" id="PF13361">
    <property type="entry name" value="UvrD_C"/>
    <property type="match status" value="1"/>
</dbReference>
<dbReference type="GO" id="GO:0005829">
    <property type="term" value="C:cytosol"/>
    <property type="evidence" value="ECO:0007669"/>
    <property type="project" value="TreeGrafter"/>
</dbReference>